<dbReference type="InterPro" id="IPR011009">
    <property type="entry name" value="Kinase-like_dom_sf"/>
</dbReference>
<dbReference type="Gene3D" id="1.10.510.10">
    <property type="entry name" value="Transferase(Phosphotransferase) domain 1"/>
    <property type="match status" value="1"/>
</dbReference>
<evidence type="ECO:0000256" key="5">
    <source>
        <dbReference type="SAM" id="Phobius"/>
    </source>
</evidence>
<evidence type="ECO:0000256" key="2">
    <source>
        <dbReference type="ARBA" id="ARBA00022741"/>
    </source>
</evidence>
<evidence type="ECO:0000313" key="7">
    <source>
        <dbReference type="EMBL" id="KYF74622.1"/>
    </source>
</evidence>
<accession>A0A150R318</accession>
<evidence type="ECO:0000313" key="8">
    <source>
        <dbReference type="Proteomes" id="UP000075635"/>
    </source>
</evidence>
<evidence type="ECO:0000256" key="4">
    <source>
        <dbReference type="ARBA" id="ARBA00022840"/>
    </source>
</evidence>
<feature type="non-terminal residue" evidence="7">
    <location>
        <position position="363"/>
    </location>
</feature>
<evidence type="ECO:0000256" key="3">
    <source>
        <dbReference type="ARBA" id="ARBA00022777"/>
    </source>
</evidence>
<keyword evidence="3" id="KW-0418">Kinase</keyword>
<keyword evidence="5" id="KW-0472">Membrane</keyword>
<organism evidence="7 8">
    <name type="scientific">Sorangium cellulosum</name>
    <name type="common">Polyangium cellulosum</name>
    <dbReference type="NCBI Taxonomy" id="56"/>
    <lineage>
        <taxon>Bacteria</taxon>
        <taxon>Pseudomonadati</taxon>
        <taxon>Myxococcota</taxon>
        <taxon>Polyangia</taxon>
        <taxon>Polyangiales</taxon>
        <taxon>Polyangiaceae</taxon>
        <taxon>Sorangium</taxon>
    </lineage>
</organism>
<evidence type="ECO:0000256" key="1">
    <source>
        <dbReference type="ARBA" id="ARBA00022679"/>
    </source>
</evidence>
<dbReference type="PROSITE" id="PS00108">
    <property type="entry name" value="PROTEIN_KINASE_ST"/>
    <property type="match status" value="1"/>
</dbReference>
<dbReference type="Proteomes" id="UP000075635">
    <property type="component" value="Unassembled WGS sequence"/>
</dbReference>
<dbReference type="EMBL" id="JEMB01003245">
    <property type="protein sequence ID" value="KYF74622.1"/>
    <property type="molecule type" value="Genomic_DNA"/>
</dbReference>
<dbReference type="InterPro" id="IPR000719">
    <property type="entry name" value="Prot_kinase_dom"/>
</dbReference>
<dbReference type="CDD" id="cd14014">
    <property type="entry name" value="STKc_PknB_like"/>
    <property type="match status" value="1"/>
</dbReference>
<keyword evidence="5" id="KW-0812">Transmembrane</keyword>
<dbReference type="PANTHER" id="PTHR43289:SF6">
    <property type="entry name" value="SERINE_THREONINE-PROTEIN KINASE NEKL-3"/>
    <property type="match status" value="1"/>
</dbReference>
<feature type="domain" description="Protein kinase" evidence="6">
    <location>
        <begin position="28"/>
        <end position="308"/>
    </location>
</feature>
<reference evidence="7 8" key="1">
    <citation type="submission" date="2014-02" db="EMBL/GenBank/DDBJ databases">
        <title>The small core and large imbalanced accessory genome model reveals a collaborative survival strategy of Sorangium cellulosum strains in nature.</title>
        <authorList>
            <person name="Han K."/>
            <person name="Peng R."/>
            <person name="Blom J."/>
            <person name="Li Y.-Z."/>
        </authorList>
    </citation>
    <scope>NUCLEOTIDE SEQUENCE [LARGE SCALE GENOMIC DNA]</scope>
    <source>
        <strain evidence="7 8">So0011-07</strain>
    </source>
</reference>
<comment type="caution">
    <text evidence="7">The sequence shown here is derived from an EMBL/GenBank/DDBJ whole genome shotgun (WGS) entry which is preliminary data.</text>
</comment>
<dbReference type="GO" id="GO:0004674">
    <property type="term" value="F:protein serine/threonine kinase activity"/>
    <property type="evidence" value="ECO:0007669"/>
    <property type="project" value="TreeGrafter"/>
</dbReference>
<dbReference type="Pfam" id="PF00069">
    <property type="entry name" value="Pkinase"/>
    <property type="match status" value="1"/>
</dbReference>
<keyword evidence="5" id="KW-1133">Transmembrane helix</keyword>
<dbReference type="SMART" id="SM00220">
    <property type="entry name" value="S_TKc"/>
    <property type="match status" value="1"/>
</dbReference>
<dbReference type="PROSITE" id="PS50011">
    <property type="entry name" value="PROTEIN_KINASE_DOM"/>
    <property type="match status" value="1"/>
</dbReference>
<sequence length="363" mass="39139">MFIAGGQASSAARERAMALVGRTLVHRYRIEELVAMGGIAAVFRAKKLATGEDVAVKVLHPDAEELPELIERFEREALAGRHIFHPNVAAVYEINQLDNGAWFMVMEFIRGITLRKLIDQGPIPPVRATNIARQIATALNAAHDFGIVHRDVKPLNIMVLDGPDERVQLIDFGLAKVPVEQFSIPSSIPSEDGARRSLTNAGVLLGTVAYMAPEAALGMRSVDRRADLYALGVILYEMLAGKHPFTAVEPSALFAQHRSAVPPPIAERSPGIVVPPALEAVVTRLLAKDPDDRFPHARAVVLALDAALQKMSGPDNRLSIAAPTSLRAAASFLERRTSRAVLAGAGLLFFAVGSVIAWLLASR</sequence>
<feature type="transmembrane region" description="Helical" evidence="5">
    <location>
        <begin position="340"/>
        <end position="361"/>
    </location>
</feature>
<dbReference type="GO" id="GO:0005524">
    <property type="term" value="F:ATP binding"/>
    <property type="evidence" value="ECO:0007669"/>
    <property type="project" value="UniProtKB-KW"/>
</dbReference>
<keyword evidence="2" id="KW-0547">Nucleotide-binding</keyword>
<proteinExistence type="predicted"/>
<protein>
    <recommendedName>
        <fullName evidence="6">Protein kinase domain-containing protein</fullName>
    </recommendedName>
</protein>
<dbReference type="Gene3D" id="3.30.200.20">
    <property type="entry name" value="Phosphorylase Kinase, domain 1"/>
    <property type="match status" value="1"/>
</dbReference>
<dbReference type="SUPFAM" id="SSF56112">
    <property type="entry name" value="Protein kinase-like (PK-like)"/>
    <property type="match status" value="1"/>
</dbReference>
<dbReference type="AlphaFoldDB" id="A0A150R318"/>
<keyword evidence="1" id="KW-0808">Transferase</keyword>
<keyword evidence="4" id="KW-0067">ATP-binding</keyword>
<dbReference type="PANTHER" id="PTHR43289">
    <property type="entry name" value="MITOGEN-ACTIVATED PROTEIN KINASE KINASE KINASE 20-RELATED"/>
    <property type="match status" value="1"/>
</dbReference>
<gene>
    <name evidence="7" type="ORF">BE17_24085</name>
</gene>
<name>A0A150R318_SORCE</name>
<evidence type="ECO:0000259" key="6">
    <source>
        <dbReference type="PROSITE" id="PS50011"/>
    </source>
</evidence>
<dbReference type="InterPro" id="IPR008271">
    <property type="entry name" value="Ser/Thr_kinase_AS"/>
</dbReference>